<name>A0A7S8HDH4_9HYPH</name>
<accession>A0A7S8HDH4</accession>
<evidence type="ECO:0000256" key="2">
    <source>
        <dbReference type="SAM" id="Phobius"/>
    </source>
</evidence>
<feature type="transmembrane region" description="Helical" evidence="2">
    <location>
        <begin position="62"/>
        <end position="81"/>
    </location>
</feature>
<gene>
    <name evidence="4" type="ORF">HW532_18290</name>
</gene>
<dbReference type="InterPro" id="IPR003646">
    <property type="entry name" value="SH3-like_bac-type"/>
</dbReference>
<feature type="region of interest" description="Disordered" evidence="1">
    <location>
        <begin position="131"/>
        <end position="210"/>
    </location>
</feature>
<evidence type="ECO:0000313" key="5">
    <source>
        <dbReference type="Proteomes" id="UP000593594"/>
    </source>
</evidence>
<sequence length="260" mass="26882">MLSASPGAQEPVFGGRRDRAQSGGLPRLDMGAVPGRERISGDWPGLDAAGDGRQRRALMLRMTVLAILVGVIGGGVVVFQLRALDAPQPAVAVADADPAPILVPRAKPAPPPARLDPDALPALIDTQRMSVVTKSAAPVRPEEPAGATMPVEMPSPEAALPEGASSGTGEAEPAPQQPPPQETDGAASRAEGAAASPQTRSARVTTDVNMRASPVNEAPALLIVPGGERVGVIGCNLWCEVTFDGRRGWIFRDFIEGYGT</sequence>
<keyword evidence="2" id="KW-0472">Membrane</keyword>
<keyword evidence="2" id="KW-1133">Transmembrane helix</keyword>
<feature type="region of interest" description="Disordered" evidence="1">
    <location>
        <begin position="1"/>
        <end position="36"/>
    </location>
</feature>
<keyword evidence="5" id="KW-1185">Reference proteome</keyword>
<dbReference type="RefSeq" id="WP_213161844.1">
    <property type="nucleotide sequence ID" value="NZ_CP058214.1"/>
</dbReference>
<feature type="compositionally biased region" description="Low complexity" evidence="1">
    <location>
        <begin position="185"/>
        <end position="196"/>
    </location>
</feature>
<feature type="domain" description="SH3b" evidence="3">
    <location>
        <begin position="207"/>
        <end position="256"/>
    </location>
</feature>
<feature type="compositionally biased region" description="Polar residues" evidence="1">
    <location>
        <begin position="197"/>
        <end position="208"/>
    </location>
</feature>
<dbReference type="EMBL" id="CP058214">
    <property type="protein sequence ID" value="QPC44474.1"/>
    <property type="molecule type" value="Genomic_DNA"/>
</dbReference>
<dbReference type="Proteomes" id="UP000593594">
    <property type="component" value="Chromosome"/>
</dbReference>
<reference evidence="4 5" key="1">
    <citation type="submission" date="2020-06" db="EMBL/GenBank/DDBJ databases">
        <title>Genome sequence of 2 isolates from Red Sea Mangroves.</title>
        <authorList>
            <person name="Sefrji F."/>
            <person name="Michoud G."/>
            <person name="Merlino G."/>
            <person name="Daffonchio D."/>
        </authorList>
    </citation>
    <scope>NUCLEOTIDE SEQUENCE [LARGE SCALE GENOMIC DNA]</scope>
    <source>
        <strain evidence="4 5">R1DC25</strain>
    </source>
</reference>
<dbReference type="Pfam" id="PF08239">
    <property type="entry name" value="SH3_3"/>
    <property type="match status" value="1"/>
</dbReference>
<proteinExistence type="predicted"/>
<protein>
    <recommendedName>
        <fullName evidence="3">SH3b domain-containing protein</fullName>
    </recommendedName>
</protein>
<evidence type="ECO:0000256" key="1">
    <source>
        <dbReference type="SAM" id="MobiDB-lite"/>
    </source>
</evidence>
<evidence type="ECO:0000313" key="4">
    <source>
        <dbReference type="EMBL" id="QPC44474.1"/>
    </source>
</evidence>
<keyword evidence="2" id="KW-0812">Transmembrane</keyword>
<dbReference type="Gene3D" id="2.30.30.40">
    <property type="entry name" value="SH3 Domains"/>
    <property type="match status" value="1"/>
</dbReference>
<dbReference type="KEGG" id="kmn:HW532_18290"/>
<evidence type="ECO:0000259" key="3">
    <source>
        <dbReference type="Pfam" id="PF08239"/>
    </source>
</evidence>
<dbReference type="AlphaFoldDB" id="A0A7S8HDH4"/>
<organism evidence="4 5">
    <name type="scientific">Kaustia mangrovi</name>
    <dbReference type="NCBI Taxonomy" id="2593653"/>
    <lineage>
        <taxon>Bacteria</taxon>
        <taxon>Pseudomonadati</taxon>
        <taxon>Pseudomonadota</taxon>
        <taxon>Alphaproteobacteria</taxon>
        <taxon>Hyphomicrobiales</taxon>
        <taxon>Parvibaculaceae</taxon>
        <taxon>Kaustia</taxon>
    </lineage>
</organism>